<evidence type="ECO:0000313" key="2">
    <source>
        <dbReference type="Proteomes" id="UP000199729"/>
    </source>
</evidence>
<sequence length="73" mass="8645">MFPEYRDLITQLKTTDAHFVHLFDKHNELDQRIKNMEAHIVPATHEEIEVLKKEKLMLKDQLYTLLRKASVAA</sequence>
<accession>A0A221KJA2</accession>
<dbReference type="OrthoDB" id="5616367at2"/>
<name>A0A221KJA2_VITFI</name>
<evidence type="ECO:0008006" key="3">
    <source>
        <dbReference type="Google" id="ProtNLM"/>
    </source>
</evidence>
<keyword evidence="1" id="KW-0614">Plasmid</keyword>
<gene>
    <name evidence="1" type="ORF">VITFI_CDS3344</name>
</gene>
<dbReference type="AlphaFoldDB" id="A0A221KJA2"/>
<keyword evidence="2" id="KW-1185">Reference proteome</keyword>
<dbReference type="InterPro" id="IPR007420">
    <property type="entry name" value="DUF465"/>
</dbReference>
<dbReference type="Pfam" id="PF04325">
    <property type="entry name" value="DUF465"/>
    <property type="match status" value="1"/>
</dbReference>
<dbReference type="EMBL" id="CP022424">
    <property type="protein sequence ID" value="ASM79121.1"/>
    <property type="molecule type" value="Genomic_DNA"/>
</dbReference>
<evidence type="ECO:0000313" key="1">
    <source>
        <dbReference type="EMBL" id="ASM79121.1"/>
    </source>
</evidence>
<proteinExistence type="predicted"/>
<dbReference type="KEGG" id="vff:VITFI_CDS3344"/>
<dbReference type="RefSeq" id="WP_089418285.1">
    <property type="nucleotide sequence ID" value="NZ_CP022424.1"/>
</dbReference>
<reference evidence="1 2" key="1">
    <citation type="submission" date="2017-07" db="EMBL/GenBank/DDBJ databases">
        <title>Complete Genome Sequence of the cosmetic ferment Vitreoscilla filiformis (ATCC15551).</title>
        <authorList>
            <person name="Contreras S."/>
            <person name="Sagory-Zalkind P."/>
            <person name="Blanquart H."/>
            <person name="Iltis A."/>
            <person name="Morand S.C."/>
        </authorList>
    </citation>
    <scope>NUCLEOTIDE SEQUENCE [LARGE SCALE GENOMIC DNA]</scope>
    <source>
        <strain evidence="1 2">ATCC 15551</strain>
        <plasmid evidence="2">Plasmid pvf1</plasmid>
    </source>
</reference>
<dbReference type="Gene3D" id="6.10.280.50">
    <property type="match status" value="1"/>
</dbReference>
<protein>
    <recommendedName>
        <fullName evidence="3">DUF465 domain-containing protein</fullName>
    </recommendedName>
</protein>
<dbReference type="InterPro" id="IPR038444">
    <property type="entry name" value="DUF465_sf"/>
</dbReference>
<organism evidence="1 2">
    <name type="scientific">Vitreoscilla filiformis</name>
    <dbReference type="NCBI Taxonomy" id="63"/>
    <lineage>
        <taxon>Bacteria</taxon>
        <taxon>Pseudomonadati</taxon>
        <taxon>Pseudomonadota</taxon>
        <taxon>Betaproteobacteria</taxon>
        <taxon>Neisseriales</taxon>
        <taxon>Neisseriaceae</taxon>
        <taxon>Vitreoscilla</taxon>
    </lineage>
</organism>
<geneLocation type="plasmid" evidence="2">
    <name>pvf1</name>
</geneLocation>
<dbReference type="Proteomes" id="UP000199729">
    <property type="component" value="Plasmid pVF1"/>
</dbReference>